<evidence type="ECO:0000256" key="1">
    <source>
        <dbReference type="SAM" id="Phobius"/>
    </source>
</evidence>
<reference evidence="2 3" key="1">
    <citation type="submission" date="2017-09" db="EMBL/GenBank/DDBJ databases">
        <title>Sphingomonas panjinensis sp.nov., isolated from oil-contaminated soil.</title>
        <authorList>
            <person name="Wang L."/>
            <person name="Chen L."/>
        </authorList>
    </citation>
    <scope>NUCLEOTIDE SEQUENCE [LARGE SCALE GENOMIC DNA]</scope>
    <source>
        <strain evidence="2 3">FW-11</strain>
    </source>
</reference>
<keyword evidence="1" id="KW-0472">Membrane</keyword>
<feature type="transmembrane region" description="Helical" evidence="1">
    <location>
        <begin position="67"/>
        <end position="87"/>
    </location>
</feature>
<proteinExistence type="predicted"/>
<keyword evidence="3" id="KW-1185">Reference proteome</keyword>
<dbReference type="RefSeq" id="WP_107967824.1">
    <property type="nucleotide sequence ID" value="NZ_NWBU01000009.1"/>
</dbReference>
<accession>A0A2T5FXD9</accession>
<evidence type="ECO:0000313" key="2">
    <source>
        <dbReference type="EMBL" id="PTQ10800.1"/>
    </source>
</evidence>
<dbReference type="AlphaFoldDB" id="A0A2T5FXD9"/>
<evidence type="ECO:0000313" key="3">
    <source>
        <dbReference type="Proteomes" id="UP000244162"/>
    </source>
</evidence>
<sequence length="183" mass="19856">MRAIRLIEPATGPYDERVRYVARPGLRALPAGSAAALGFAVPQLIVLAFFLWVLWSPEASTGRNLAFSLSMTVALLAVGAGVIWLLVRRNLPLLLGIVRAPFIRLTVTDRRVLWSLPWTPEPLMEIEAARIRGGIVGELDAQGRGNAVILLNPGDYAGDFDGNIHLDRLPDAAAFVDALRLLA</sequence>
<organism evidence="2 3">
    <name type="scientific">Sphingomonas oleivorans</name>
    <dbReference type="NCBI Taxonomy" id="1735121"/>
    <lineage>
        <taxon>Bacteria</taxon>
        <taxon>Pseudomonadati</taxon>
        <taxon>Pseudomonadota</taxon>
        <taxon>Alphaproteobacteria</taxon>
        <taxon>Sphingomonadales</taxon>
        <taxon>Sphingomonadaceae</taxon>
        <taxon>Sphingomonas</taxon>
    </lineage>
</organism>
<keyword evidence="1" id="KW-0812">Transmembrane</keyword>
<keyword evidence="1" id="KW-1133">Transmembrane helix</keyword>
<feature type="transmembrane region" description="Helical" evidence="1">
    <location>
        <begin position="29"/>
        <end position="55"/>
    </location>
</feature>
<dbReference type="Proteomes" id="UP000244162">
    <property type="component" value="Unassembled WGS sequence"/>
</dbReference>
<protein>
    <submittedName>
        <fullName evidence="2">Uncharacterized protein</fullName>
    </submittedName>
</protein>
<gene>
    <name evidence="2" type="ORF">CLG96_10385</name>
</gene>
<comment type="caution">
    <text evidence="2">The sequence shown here is derived from an EMBL/GenBank/DDBJ whole genome shotgun (WGS) entry which is preliminary data.</text>
</comment>
<dbReference type="EMBL" id="NWBU01000009">
    <property type="protein sequence ID" value="PTQ10800.1"/>
    <property type="molecule type" value="Genomic_DNA"/>
</dbReference>
<dbReference type="OrthoDB" id="7564773at2"/>
<name>A0A2T5FXD9_9SPHN</name>